<evidence type="ECO:0000313" key="2">
    <source>
        <dbReference type="Proteomes" id="UP001379533"/>
    </source>
</evidence>
<gene>
    <name evidence="1" type="ORF">LZC95_06070</name>
</gene>
<keyword evidence="2" id="KW-1185">Reference proteome</keyword>
<proteinExistence type="predicted"/>
<sequence length="588" mass="64267">MTSLPRTLAPWAKQLEIFPEPIAMALRDLASRLAGLLGTLGAHAAGEGTFDGFDGLTRRGSYERLLLTEWFLQDELPEEFIRRAISGEHAFLKRAYRQPTETLRSCVLLDAGPEQLGAPRIAHLAALVVLAQRAEAREAEWTWGILQDGAHKLHTKVHAASITEFLLARSTRPVSEHDFEAWRSIVHPGSELWFVGGERLEAEAERRKASLLAVSELLEPGAPAALRVRVRARTVTLELPPAPIATRLLRDPFEVGVAPRTSAKVVLDPRSNLLFSVDARLLYARGAAGSLLTFRIPNSPHGTVGPPTAFAPPGQGVVVAVGQLDAKKRFAVVQEDERVMLHYLSRRGAQSLAAQPHEPVRGCEPTPVREVQALQPLGVLSQGTYFFLQVDGTLVELRERQLRSWPTRAGGRPSRAVQGGLMYIDEVEYPVGVTTPRLMWAKHDTASGPLVAVSERVDLSGIGDEIGHLFFGATHDLVACAEPESTRWTILKKKNSVSVCVPQGSEVVGVIEDRVRPRLVVLDETRTRIALMDHESNEIVVTTTSPILRAAASDASSDIGYFTRDGQLGVHSCRYGAAVLRVSVEMVP</sequence>
<dbReference type="Proteomes" id="UP001379533">
    <property type="component" value="Chromosome"/>
</dbReference>
<protein>
    <submittedName>
        <fullName evidence="1">Uncharacterized protein</fullName>
    </submittedName>
</protein>
<dbReference type="RefSeq" id="WP_394847019.1">
    <property type="nucleotide sequence ID" value="NZ_CP089982.1"/>
</dbReference>
<organism evidence="1 2">
    <name type="scientific">Pendulispora brunnea</name>
    <dbReference type="NCBI Taxonomy" id="2905690"/>
    <lineage>
        <taxon>Bacteria</taxon>
        <taxon>Pseudomonadati</taxon>
        <taxon>Myxococcota</taxon>
        <taxon>Myxococcia</taxon>
        <taxon>Myxococcales</taxon>
        <taxon>Sorangiineae</taxon>
        <taxon>Pendulisporaceae</taxon>
        <taxon>Pendulispora</taxon>
    </lineage>
</organism>
<name>A0ABZ2KCJ4_9BACT</name>
<reference evidence="1 2" key="1">
    <citation type="submission" date="2021-12" db="EMBL/GenBank/DDBJ databases">
        <title>Discovery of the Pendulisporaceae a myxobacterial family with distinct sporulation behavior and unique specialized metabolism.</title>
        <authorList>
            <person name="Garcia R."/>
            <person name="Popoff A."/>
            <person name="Bader C.D."/>
            <person name="Loehr J."/>
            <person name="Walesch S."/>
            <person name="Walt C."/>
            <person name="Boldt J."/>
            <person name="Bunk B."/>
            <person name="Haeckl F.J.F.P.J."/>
            <person name="Gunesch A.P."/>
            <person name="Birkelbach J."/>
            <person name="Nuebel U."/>
            <person name="Pietschmann T."/>
            <person name="Bach T."/>
            <person name="Mueller R."/>
        </authorList>
    </citation>
    <scope>NUCLEOTIDE SEQUENCE [LARGE SCALE GENOMIC DNA]</scope>
    <source>
        <strain evidence="1 2">MSr12523</strain>
    </source>
</reference>
<dbReference type="EMBL" id="CP089982">
    <property type="protein sequence ID" value="WXA96403.1"/>
    <property type="molecule type" value="Genomic_DNA"/>
</dbReference>
<evidence type="ECO:0000313" key="1">
    <source>
        <dbReference type="EMBL" id="WXA96403.1"/>
    </source>
</evidence>
<accession>A0ABZ2KCJ4</accession>